<dbReference type="Gene3D" id="3.40.462.20">
    <property type="match status" value="1"/>
</dbReference>
<dbReference type="PANTHER" id="PTHR42973">
    <property type="entry name" value="BINDING OXIDOREDUCTASE, PUTATIVE (AFU_ORTHOLOGUE AFUA_1G17690)-RELATED"/>
    <property type="match status" value="1"/>
</dbReference>
<dbReference type="Gene3D" id="3.30.465.10">
    <property type="match status" value="1"/>
</dbReference>
<comment type="similarity">
    <text evidence="2">Belongs to the oxygen-dependent FAD-linked oxidoreductase family.</text>
</comment>
<name>A0ABY5K3H7_9CELL</name>
<dbReference type="Proteomes" id="UP001317322">
    <property type="component" value="Chromosome"/>
</dbReference>
<dbReference type="PROSITE" id="PS51387">
    <property type="entry name" value="FAD_PCMH"/>
    <property type="match status" value="1"/>
</dbReference>
<dbReference type="RefSeq" id="WP_227563503.1">
    <property type="nucleotide sequence ID" value="NZ_CP101989.1"/>
</dbReference>
<evidence type="ECO:0000256" key="5">
    <source>
        <dbReference type="ARBA" id="ARBA00023002"/>
    </source>
</evidence>
<dbReference type="InterPro" id="IPR006094">
    <property type="entry name" value="Oxid_FAD_bind_N"/>
</dbReference>
<dbReference type="Pfam" id="PF01565">
    <property type="entry name" value="FAD_binding_4"/>
    <property type="match status" value="1"/>
</dbReference>
<feature type="domain" description="FAD-binding PCMH-type" evidence="6">
    <location>
        <begin position="50"/>
        <end position="219"/>
    </location>
</feature>
<keyword evidence="4" id="KW-0274">FAD</keyword>
<dbReference type="EMBL" id="CP101989">
    <property type="protein sequence ID" value="UUI65012.1"/>
    <property type="molecule type" value="Genomic_DNA"/>
</dbReference>
<dbReference type="InterPro" id="IPR016167">
    <property type="entry name" value="FAD-bd_PCMH_sub1"/>
</dbReference>
<evidence type="ECO:0000256" key="3">
    <source>
        <dbReference type="ARBA" id="ARBA00022630"/>
    </source>
</evidence>
<evidence type="ECO:0000256" key="4">
    <source>
        <dbReference type="ARBA" id="ARBA00022827"/>
    </source>
</evidence>
<gene>
    <name evidence="7" type="ORF">NP075_18175</name>
</gene>
<dbReference type="InterPro" id="IPR036318">
    <property type="entry name" value="FAD-bd_PCMH-like_sf"/>
</dbReference>
<proteinExistence type="inferred from homology"/>
<keyword evidence="5" id="KW-0560">Oxidoreductase</keyword>
<dbReference type="InterPro" id="IPR006093">
    <property type="entry name" value="Oxy_OxRdtase_FAD_BS"/>
</dbReference>
<evidence type="ECO:0000313" key="7">
    <source>
        <dbReference type="EMBL" id="UUI65012.1"/>
    </source>
</evidence>
<protein>
    <submittedName>
        <fullName evidence="7">FAD-dependent oxidoreductase</fullName>
    </submittedName>
</protein>
<dbReference type="PANTHER" id="PTHR42973:SF39">
    <property type="entry name" value="FAD-BINDING PCMH-TYPE DOMAIN-CONTAINING PROTEIN"/>
    <property type="match status" value="1"/>
</dbReference>
<accession>A0ABY5K3H7</accession>
<evidence type="ECO:0000256" key="2">
    <source>
        <dbReference type="ARBA" id="ARBA00005466"/>
    </source>
</evidence>
<keyword evidence="3" id="KW-0285">Flavoprotein</keyword>
<dbReference type="InterPro" id="IPR050416">
    <property type="entry name" value="FAD-linked_Oxidoreductase"/>
</dbReference>
<dbReference type="InterPro" id="IPR016169">
    <property type="entry name" value="FAD-bd_PCMH_sub2"/>
</dbReference>
<evidence type="ECO:0000259" key="6">
    <source>
        <dbReference type="PROSITE" id="PS51387"/>
    </source>
</evidence>
<keyword evidence="8" id="KW-1185">Reference proteome</keyword>
<organism evidence="7 8">
    <name type="scientific">Cellulomonas wangsupingiae</name>
    <dbReference type="NCBI Taxonomy" id="2968085"/>
    <lineage>
        <taxon>Bacteria</taxon>
        <taxon>Bacillati</taxon>
        <taxon>Actinomycetota</taxon>
        <taxon>Actinomycetes</taxon>
        <taxon>Micrococcales</taxon>
        <taxon>Cellulomonadaceae</taxon>
        <taxon>Cellulomonas</taxon>
    </lineage>
</organism>
<dbReference type="InterPro" id="IPR016166">
    <property type="entry name" value="FAD-bd_PCMH"/>
</dbReference>
<dbReference type="PROSITE" id="PS00862">
    <property type="entry name" value="OX2_COVAL_FAD"/>
    <property type="match status" value="1"/>
</dbReference>
<evidence type="ECO:0000256" key="1">
    <source>
        <dbReference type="ARBA" id="ARBA00001974"/>
    </source>
</evidence>
<reference evidence="7 8" key="1">
    <citation type="submission" date="2022-07" db="EMBL/GenBank/DDBJ databases">
        <title>Novel species in genus cellulomonas.</title>
        <authorList>
            <person name="Ye L."/>
        </authorList>
    </citation>
    <scope>NUCLEOTIDE SEQUENCE [LARGE SCALE GENOMIC DNA]</scope>
    <source>
        <strain evidence="8">zg-Y908</strain>
    </source>
</reference>
<evidence type="ECO:0000313" key="8">
    <source>
        <dbReference type="Proteomes" id="UP001317322"/>
    </source>
</evidence>
<dbReference type="SUPFAM" id="SSF56176">
    <property type="entry name" value="FAD-binding/transporter-associated domain-like"/>
    <property type="match status" value="1"/>
</dbReference>
<comment type="cofactor">
    <cofactor evidence="1">
        <name>FAD</name>
        <dbReference type="ChEBI" id="CHEBI:57692"/>
    </cofactor>
</comment>
<sequence>MDLPHPAREVTSTSVPTRVDGLADALDGLVPVHRPGTPEHAALSAAVNPARPRRPALVAAPRTPQEVAHVVRLAGEHGVRVGVQGTGHGRSAPLDDAVLVSTVELDHLTVLPALGRAHVGAGVRWAQVVADAARYGLAPVCGSAPSVGVVGYLTGGGHGPLARTLGVSSDRVLALDVVTGDGVLRRATPVEEPDLFWGLRGGRGALGVVVAVELELVDQPTLYGGALWSADVERVVHAWAAWAPGLPAQASTSLAVMRLPALPGVPEALAGRTTVAVRFAWTGDPEAGASVLAPLRAVAPLLEDTVAVMPYAAIGSIHGDPDAPVPVHESHLLLEDLGPEASERLVELVGPGSPCAQVVVEVRHLGGAASRQPTVPDAVPSRAAAWSLFTVGMALPATVDAVAADAARIAAALAPWTRPGGLPNFTPGDGPGWAERVYPPPTRHRLAEVSRRYDPDGVLLAAHAFRTP</sequence>
<dbReference type="Gene3D" id="3.30.43.10">
    <property type="entry name" value="Uridine Diphospho-n-acetylenolpyruvylglucosamine Reductase, domain 2"/>
    <property type="match status" value="1"/>
</dbReference>